<dbReference type="EMBL" id="LAZR01045944">
    <property type="protein sequence ID" value="KKK97679.1"/>
    <property type="molecule type" value="Genomic_DNA"/>
</dbReference>
<protein>
    <submittedName>
        <fullName evidence="1">Uncharacterized protein</fullName>
    </submittedName>
</protein>
<comment type="caution">
    <text evidence="1">The sequence shown here is derived from an EMBL/GenBank/DDBJ whole genome shotgun (WGS) entry which is preliminary data.</text>
</comment>
<organism evidence="1">
    <name type="scientific">marine sediment metagenome</name>
    <dbReference type="NCBI Taxonomy" id="412755"/>
    <lineage>
        <taxon>unclassified sequences</taxon>
        <taxon>metagenomes</taxon>
        <taxon>ecological metagenomes</taxon>
    </lineage>
</organism>
<feature type="non-terminal residue" evidence="1">
    <location>
        <position position="72"/>
    </location>
</feature>
<name>A0A0F9C5C5_9ZZZZ</name>
<accession>A0A0F9C5C5</accession>
<proteinExistence type="predicted"/>
<reference evidence="1" key="1">
    <citation type="journal article" date="2015" name="Nature">
        <title>Complex archaea that bridge the gap between prokaryotes and eukaryotes.</title>
        <authorList>
            <person name="Spang A."/>
            <person name="Saw J.H."/>
            <person name="Jorgensen S.L."/>
            <person name="Zaremba-Niedzwiedzka K."/>
            <person name="Martijn J."/>
            <person name="Lind A.E."/>
            <person name="van Eijk R."/>
            <person name="Schleper C."/>
            <person name="Guy L."/>
            <person name="Ettema T.J."/>
        </authorList>
    </citation>
    <scope>NUCLEOTIDE SEQUENCE</scope>
</reference>
<sequence length="72" mass="7860">MIKLPQMTHPLSRHWNQPPADQMAVYDDIAIMDQSALGLLPEYSTSIPTGVYEGKMWKSRQGHGTPGGPAGP</sequence>
<evidence type="ECO:0000313" key="1">
    <source>
        <dbReference type="EMBL" id="KKK97679.1"/>
    </source>
</evidence>
<gene>
    <name evidence="1" type="ORF">LCGC14_2650360</name>
</gene>
<dbReference type="AlphaFoldDB" id="A0A0F9C5C5"/>